<dbReference type="InterPro" id="IPR003746">
    <property type="entry name" value="DUF167"/>
</dbReference>
<proteinExistence type="inferred from homology"/>
<protein>
    <recommendedName>
        <fullName evidence="2">UPF0235 protein B5C34_11600</fullName>
    </recommendedName>
</protein>
<dbReference type="Proteomes" id="UP000198462">
    <property type="component" value="Unassembled WGS sequence"/>
</dbReference>
<dbReference type="Gene3D" id="3.30.1200.10">
    <property type="entry name" value="YggU-like"/>
    <property type="match status" value="1"/>
</dbReference>
<dbReference type="HAMAP" id="MF_00634">
    <property type="entry name" value="UPF0235"/>
    <property type="match status" value="1"/>
</dbReference>
<organism evidence="3 4">
    <name type="scientific">Pacificimonas flava</name>
    <dbReference type="NCBI Taxonomy" id="1234595"/>
    <lineage>
        <taxon>Bacteria</taxon>
        <taxon>Pseudomonadati</taxon>
        <taxon>Pseudomonadota</taxon>
        <taxon>Alphaproteobacteria</taxon>
        <taxon>Sphingomonadales</taxon>
        <taxon>Sphingosinicellaceae</taxon>
        <taxon>Pacificimonas</taxon>
    </lineage>
</organism>
<comment type="similarity">
    <text evidence="1 2">Belongs to the UPF0235 family.</text>
</comment>
<dbReference type="EMBL" id="NFZT01000001">
    <property type="protein sequence ID" value="OWV34041.1"/>
    <property type="molecule type" value="Genomic_DNA"/>
</dbReference>
<dbReference type="SMART" id="SM01152">
    <property type="entry name" value="DUF167"/>
    <property type="match status" value="1"/>
</dbReference>
<evidence type="ECO:0000256" key="2">
    <source>
        <dbReference type="HAMAP-Rule" id="MF_00634"/>
    </source>
</evidence>
<reference evidence="4" key="1">
    <citation type="submission" date="2017-05" db="EMBL/GenBank/DDBJ databases">
        <authorList>
            <person name="Lin X."/>
        </authorList>
    </citation>
    <scope>NUCLEOTIDE SEQUENCE [LARGE SCALE GENOMIC DNA]</scope>
    <source>
        <strain evidence="4">JLT2012</strain>
    </source>
</reference>
<keyword evidence="4" id="KW-1185">Reference proteome</keyword>
<gene>
    <name evidence="3" type="ORF">B5C34_11600</name>
</gene>
<dbReference type="InterPro" id="IPR036591">
    <property type="entry name" value="YggU-like_sf"/>
</dbReference>
<evidence type="ECO:0000256" key="1">
    <source>
        <dbReference type="ARBA" id="ARBA00010364"/>
    </source>
</evidence>
<accession>A0A219B6Z0</accession>
<sequence>MARYKILGTAPADPGPLLHVKAVPKAAHAKVDWTKTPVEVRVTAPADKGKANEALLALLADALGFAKSRLTLVAGATSRRKTVRID</sequence>
<name>A0A219B6Z0_9SPHN</name>
<comment type="caution">
    <text evidence="3">The sequence shown here is derived from an EMBL/GenBank/DDBJ whole genome shotgun (WGS) entry which is preliminary data.</text>
</comment>
<dbReference type="PANTHER" id="PTHR13420">
    <property type="entry name" value="UPF0235 PROTEIN C15ORF40"/>
    <property type="match status" value="1"/>
</dbReference>
<dbReference type="PANTHER" id="PTHR13420:SF7">
    <property type="entry name" value="UPF0235 PROTEIN C15ORF40"/>
    <property type="match status" value="1"/>
</dbReference>
<dbReference type="GO" id="GO:0005737">
    <property type="term" value="C:cytoplasm"/>
    <property type="evidence" value="ECO:0007669"/>
    <property type="project" value="TreeGrafter"/>
</dbReference>
<dbReference type="AlphaFoldDB" id="A0A219B6Z0"/>
<evidence type="ECO:0000313" key="4">
    <source>
        <dbReference type="Proteomes" id="UP000198462"/>
    </source>
</evidence>
<evidence type="ECO:0000313" key="3">
    <source>
        <dbReference type="EMBL" id="OWV34041.1"/>
    </source>
</evidence>
<dbReference type="RefSeq" id="WP_088712740.1">
    <property type="nucleotide sequence ID" value="NZ_NFZT01000001.1"/>
</dbReference>
<dbReference type="NCBIfam" id="TIGR00251">
    <property type="entry name" value="DUF167 family protein"/>
    <property type="match status" value="1"/>
</dbReference>
<dbReference type="Pfam" id="PF02594">
    <property type="entry name" value="DUF167"/>
    <property type="match status" value="1"/>
</dbReference>
<dbReference type="SUPFAM" id="SSF69786">
    <property type="entry name" value="YggU-like"/>
    <property type="match status" value="1"/>
</dbReference>